<reference evidence="3 4" key="1">
    <citation type="submission" date="2020-06" db="EMBL/GenBank/DDBJ databases">
        <title>Description of novel acetic acid bacteria.</title>
        <authorList>
            <person name="Sombolestani A."/>
        </authorList>
    </citation>
    <scope>NUCLEOTIDE SEQUENCE [LARGE SCALE GENOMIC DNA]</scope>
    <source>
        <strain evidence="3 4">LMG 31431</strain>
    </source>
</reference>
<comment type="caution">
    <text evidence="3">The sequence shown here is derived from an EMBL/GenBank/DDBJ whole genome shotgun (WGS) entry which is preliminary data.</text>
</comment>
<dbReference type="RefSeq" id="WP_176641388.1">
    <property type="nucleotide sequence ID" value="NZ_JABXXP010000632.1"/>
</dbReference>
<dbReference type="GO" id="GO:0005737">
    <property type="term" value="C:cytoplasm"/>
    <property type="evidence" value="ECO:0007669"/>
    <property type="project" value="TreeGrafter"/>
</dbReference>
<dbReference type="SUPFAM" id="SSF56300">
    <property type="entry name" value="Metallo-dependent phosphatases"/>
    <property type="match status" value="1"/>
</dbReference>
<dbReference type="PIRSF" id="PIRSF000883">
    <property type="entry name" value="Pesterase_MJ0912"/>
    <property type="match status" value="1"/>
</dbReference>
<comment type="similarity">
    <text evidence="1">Belongs to the metallophosphoesterase superfamily. YfcE family.</text>
</comment>
<evidence type="ECO:0000256" key="1">
    <source>
        <dbReference type="ARBA" id="ARBA00008950"/>
    </source>
</evidence>
<dbReference type="InterPro" id="IPR024654">
    <property type="entry name" value="Calcineurin-like_PHP_lpxH"/>
</dbReference>
<proteinExistence type="inferred from homology"/>
<evidence type="ECO:0000259" key="2">
    <source>
        <dbReference type="Pfam" id="PF12850"/>
    </source>
</evidence>
<accession>A0A7Y7IYY3</accession>
<gene>
    <name evidence="3" type="ORF">HUK84_17440</name>
</gene>
<feature type="domain" description="Calcineurin-like phosphoesterase" evidence="2">
    <location>
        <begin position="1"/>
        <end position="182"/>
    </location>
</feature>
<dbReference type="AlphaFoldDB" id="A0A7Y7IYY3"/>
<sequence>MKISVIADSHGNLLALQAVLRDIGRLHPDLVVNLGDLVSGPFDPAGSADAQMALGAATLAGNHERQVLAGATGASDAFARPRLADRHLAWLHTLPPTLSLLDGDLFACHGSPAGGDLDYLLEDVSAGHAALAPDETIRRKLAGIGHARVVLCGHTHIARIVTAGDVLVVNPGSVGMPSFRDDRPCPHVMDAGSPHARYATLTRAPQGWAATLHAVPYDHQAAARQAERNGRPEVAFAVRTGRSP</sequence>
<protein>
    <submittedName>
        <fullName evidence="3">Metallophosphoesterase family protein</fullName>
    </submittedName>
</protein>
<dbReference type="Pfam" id="PF12850">
    <property type="entry name" value="Metallophos_2"/>
    <property type="match status" value="1"/>
</dbReference>
<dbReference type="Proteomes" id="UP000534870">
    <property type="component" value="Unassembled WGS sequence"/>
</dbReference>
<dbReference type="EMBL" id="JABXXP010000632">
    <property type="protein sequence ID" value="NVN12889.1"/>
    <property type="molecule type" value="Genomic_DNA"/>
</dbReference>
<dbReference type="InterPro" id="IPR029052">
    <property type="entry name" value="Metallo-depent_PP-like"/>
</dbReference>
<evidence type="ECO:0000313" key="3">
    <source>
        <dbReference type="EMBL" id="NVN12889.1"/>
    </source>
</evidence>
<dbReference type="GO" id="GO:0016791">
    <property type="term" value="F:phosphatase activity"/>
    <property type="evidence" value="ECO:0007669"/>
    <property type="project" value="TreeGrafter"/>
</dbReference>
<evidence type="ECO:0000313" key="4">
    <source>
        <dbReference type="Proteomes" id="UP000534870"/>
    </source>
</evidence>
<dbReference type="Gene3D" id="3.60.21.10">
    <property type="match status" value="1"/>
</dbReference>
<dbReference type="InterPro" id="IPR011152">
    <property type="entry name" value="Pesterase_MJ0912"/>
</dbReference>
<name>A0A7Y7IYY3_9PROT</name>
<organism evidence="3 4">
    <name type="scientific">Nguyenibacter vanlangensis</name>
    <dbReference type="NCBI Taxonomy" id="1216886"/>
    <lineage>
        <taxon>Bacteria</taxon>
        <taxon>Pseudomonadati</taxon>
        <taxon>Pseudomonadota</taxon>
        <taxon>Alphaproteobacteria</taxon>
        <taxon>Acetobacterales</taxon>
        <taxon>Acetobacteraceae</taxon>
        <taxon>Nguyenibacter</taxon>
    </lineage>
</organism>
<dbReference type="InterPro" id="IPR050126">
    <property type="entry name" value="Ap4A_hydrolase"/>
</dbReference>
<dbReference type="PANTHER" id="PTHR42850">
    <property type="entry name" value="METALLOPHOSPHOESTERASE"/>
    <property type="match status" value="1"/>
</dbReference>
<dbReference type="PANTHER" id="PTHR42850:SF2">
    <property type="entry name" value="BLL5683 PROTEIN"/>
    <property type="match status" value="1"/>
</dbReference>